<evidence type="ECO:0000256" key="2">
    <source>
        <dbReference type="ARBA" id="ARBA00022692"/>
    </source>
</evidence>
<keyword evidence="2" id="KW-0812">Transmembrane</keyword>
<dbReference type="RefSeq" id="XP_017665994.1">
    <property type="nucleotide sequence ID" value="XM_017810505.1"/>
</dbReference>
<keyword evidence="4" id="KW-0863">Zinc-finger</keyword>
<dbReference type="GO" id="GO:0016020">
    <property type="term" value="C:membrane"/>
    <property type="evidence" value="ECO:0007669"/>
    <property type="project" value="UniProtKB-SubCell"/>
</dbReference>
<feature type="domain" description="3CxxC-type" evidence="8">
    <location>
        <begin position="57"/>
        <end position="137"/>
    </location>
</feature>
<dbReference type="InterPro" id="IPR027377">
    <property type="entry name" value="ZAR1/RTP1-5-like_Znf-3CxxC"/>
</dbReference>
<dbReference type="GO" id="GO:0031849">
    <property type="term" value="F:olfactory receptor binding"/>
    <property type="evidence" value="ECO:0007669"/>
    <property type="project" value="TreeGrafter"/>
</dbReference>
<evidence type="ECO:0000256" key="6">
    <source>
        <dbReference type="ARBA" id="ARBA00022989"/>
    </source>
</evidence>
<accession>A0A6J0GWJ8</accession>
<keyword evidence="9" id="KW-1185">Reference proteome</keyword>
<evidence type="ECO:0000313" key="9">
    <source>
        <dbReference type="Proteomes" id="UP000504624"/>
    </source>
</evidence>
<dbReference type="GO" id="GO:0001580">
    <property type="term" value="P:detection of chemical stimulus involved in sensory perception of bitter taste"/>
    <property type="evidence" value="ECO:0007669"/>
    <property type="project" value="TreeGrafter"/>
</dbReference>
<dbReference type="GeneID" id="108495169"/>
<dbReference type="OrthoDB" id="8121437at2759"/>
<keyword evidence="5" id="KW-0862">Zinc</keyword>
<gene>
    <name evidence="10" type="primary">RTP2</name>
</gene>
<name>A0A6J0GWJ8_9PASS</name>
<organism evidence="9 10">
    <name type="scientific">Lepidothrix coronata</name>
    <name type="common">blue-crowned manakin</name>
    <dbReference type="NCBI Taxonomy" id="321398"/>
    <lineage>
        <taxon>Eukaryota</taxon>
        <taxon>Metazoa</taxon>
        <taxon>Chordata</taxon>
        <taxon>Craniata</taxon>
        <taxon>Vertebrata</taxon>
        <taxon>Euteleostomi</taxon>
        <taxon>Archelosauria</taxon>
        <taxon>Archosauria</taxon>
        <taxon>Dinosauria</taxon>
        <taxon>Saurischia</taxon>
        <taxon>Theropoda</taxon>
        <taxon>Coelurosauria</taxon>
        <taxon>Aves</taxon>
        <taxon>Neognathae</taxon>
        <taxon>Neoaves</taxon>
        <taxon>Telluraves</taxon>
        <taxon>Australaves</taxon>
        <taxon>Passeriformes</taxon>
        <taxon>Pipridae</taxon>
        <taxon>Lepidothrix</taxon>
    </lineage>
</organism>
<dbReference type="GO" id="GO:0008270">
    <property type="term" value="F:zinc ion binding"/>
    <property type="evidence" value="ECO:0007669"/>
    <property type="project" value="UniProtKB-KW"/>
</dbReference>
<dbReference type="GO" id="GO:0006612">
    <property type="term" value="P:protein targeting to membrane"/>
    <property type="evidence" value="ECO:0007669"/>
    <property type="project" value="TreeGrafter"/>
</dbReference>
<dbReference type="GO" id="GO:0051205">
    <property type="term" value="P:protein insertion into membrane"/>
    <property type="evidence" value="ECO:0007669"/>
    <property type="project" value="TreeGrafter"/>
</dbReference>
<evidence type="ECO:0000256" key="4">
    <source>
        <dbReference type="ARBA" id="ARBA00022771"/>
    </source>
</evidence>
<proteinExistence type="predicted"/>
<dbReference type="PANTHER" id="PTHR14402:SF8">
    <property type="entry name" value="RECEPTOR-TRANSPORTING PROTEIN 4"/>
    <property type="match status" value="1"/>
</dbReference>
<dbReference type="Pfam" id="PF13695">
    <property type="entry name" value="Zn_ribbon_3CxxC"/>
    <property type="match status" value="1"/>
</dbReference>
<reference evidence="10" key="1">
    <citation type="submission" date="2025-08" db="UniProtKB">
        <authorList>
            <consortium name="RefSeq"/>
        </authorList>
    </citation>
    <scope>IDENTIFICATION</scope>
</reference>
<evidence type="ECO:0000313" key="10">
    <source>
        <dbReference type="RefSeq" id="XP_017665994.1"/>
    </source>
</evidence>
<sequence length="139" mass="16300">MVTATSTAPGGTMMSWQDIFKEKLAEMHVTEQWTLQEDDTLRVKALSPHWKEFVQRCALGRFQCSQCCHKWTSAKVLILFHMRQCPGWGIIRMRVFRQECRRCPNPQLEYPEFSLETVERILHNLMDVVGPGDCKEELR</sequence>
<dbReference type="InterPro" id="IPR026096">
    <property type="entry name" value="R-trans_p"/>
</dbReference>
<comment type="subcellular location">
    <subcellularLocation>
        <location evidence="1">Membrane</location>
        <topology evidence="1">Single-pass membrane protein</topology>
    </subcellularLocation>
</comment>
<keyword evidence="7" id="KW-0472">Membrane</keyword>
<keyword evidence="3" id="KW-0479">Metal-binding</keyword>
<keyword evidence="10" id="KW-0675">Receptor</keyword>
<evidence type="ECO:0000256" key="1">
    <source>
        <dbReference type="ARBA" id="ARBA00004167"/>
    </source>
</evidence>
<protein>
    <submittedName>
        <fullName evidence="10">Receptor-transporting protein 2</fullName>
    </submittedName>
</protein>
<keyword evidence="6" id="KW-1133">Transmembrane helix</keyword>
<dbReference type="CTD" id="344892"/>
<evidence type="ECO:0000256" key="5">
    <source>
        <dbReference type="ARBA" id="ARBA00022833"/>
    </source>
</evidence>
<dbReference type="Proteomes" id="UP000504624">
    <property type="component" value="Unplaced"/>
</dbReference>
<dbReference type="SMART" id="SM01328">
    <property type="entry name" value="zf-3CxxC"/>
    <property type="match status" value="1"/>
</dbReference>
<evidence type="ECO:0000256" key="3">
    <source>
        <dbReference type="ARBA" id="ARBA00022723"/>
    </source>
</evidence>
<evidence type="ECO:0000259" key="8">
    <source>
        <dbReference type="SMART" id="SM01328"/>
    </source>
</evidence>
<dbReference type="AlphaFoldDB" id="A0A6J0GWJ8"/>
<evidence type="ECO:0000256" key="7">
    <source>
        <dbReference type="ARBA" id="ARBA00023136"/>
    </source>
</evidence>
<dbReference type="PANTHER" id="PTHR14402">
    <property type="entry name" value="RECEPTOR TRANSPORTING PROTEIN"/>
    <property type="match status" value="1"/>
</dbReference>